<sequence>MAEDEQVDKVTLRVLVDKEKNKVLLAEAGKDFVDALFSFLTFPLGTIARLVAEESNIEAVKFGSLSSLYQSVKDLDPQYLWSHTCKEMLLKPRNSMQPYCWKLKLNINTTEPLNCYFFCEDNSCKIENRTCVSLFRNQTCICGKLFKKEKLMKYSIREPGFVKETSTFIVSDDLYVMPNEVGTSLDLLQKLGVNNIDAIVIETLNISTKEVVDLLKLSLVSKTPLTNFIFTKQQLTNLDPRNRLEFWVGEEDEPSDDNNAEMVVKVFRRKSNEQILFVEAQEDFADFVFSFLTFPLGSVIHMFGGFSFLRCIDNLYRSMVDMSPDRCLKSEQLKFELTSPFIADQYGLKNQILRLPYHVRNFRLYKFVDPKSPISGGFSRGPLTFMVTDDLVVTPMSSISGVSYLERMKVPLNDVEERVIRIGRKEGLRILKASLTTTSTLTNGLSLSIIEQFLREKSS</sequence>
<dbReference type="PANTHER" id="PTHR33103:SF27">
    <property type="entry name" value="OS04G0594700 PROTEIN"/>
    <property type="match status" value="1"/>
</dbReference>
<reference evidence="2 4" key="2">
    <citation type="journal article" date="2014" name="BMC Genomics">
        <title>An improved genome release (version Mt4.0) for the model legume Medicago truncatula.</title>
        <authorList>
            <person name="Tang H."/>
            <person name="Krishnakumar V."/>
            <person name="Bidwell S."/>
            <person name="Rosen B."/>
            <person name="Chan A."/>
            <person name="Zhou S."/>
            <person name="Gentzbittel L."/>
            <person name="Childs K.L."/>
            <person name="Yandell M."/>
            <person name="Gundlach H."/>
            <person name="Mayer K.F."/>
            <person name="Schwartz D.C."/>
            <person name="Town C.D."/>
        </authorList>
    </citation>
    <scope>GENOME REANNOTATION</scope>
    <source>
        <strain evidence="2">A17</strain>
        <strain evidence="3 4">cv. Jemalong A17</strain>
    </source>
</reference>
<keyword evidence="1" id="KW-0472">Membrane</keyword>
<dbReference type="AlphaFoldDB" id="A0A072U0C3"/>
<accession>A0A072U0C3</accession>
<dbReference type="Proteomes" id="UP000002051">
    <property type="component" value="Unassembled WGS sequence"/>
</dbReference>
<evidence type="ECO:0000313" key="4">
    <source>
        <dbReference type="Proteomes" id="UP000002051"/>
    </source>
</evidence>
<name>A0A072U0C3_MEDTR</name>
<evidence type="ECO:0000313" key="2">
    <source>
        <dbReference type="EMBL" id="KEH23092.1"/>
    </source>
</evidence>
<dbReference type="HOGENOM" id="CLU_030757_1_1_1"/>
<dbReference type="PaxDb" id="3880-AES66159"/>
<dbReference type="OrthoDB" id="1277335at2759"/>
<dbReference type="Pfam" id="PF05056">
    <property type="entry name" value="DUF674"/>
    <property type="match status" value="1"/>
</dbReference>
<evidence type="ECO:0000313" key="3">
    <source>
        <dbReference type="EnsemblPlants" id="KEH23092"/>
    </source>
</evidence>
<dbReference type="EMBL" id="CM001223">
    <property type="protein sequence ID" value="KEH23092.1"/>
    <property type="molecule type" value="Genomic_DNA"/>
</dbReference>
<reference evidence="2 4" key="1">
    <citation type="journal article" date="2011" name="Nature">
        <title>The Medicago genome provides insight into the evolution of rhizobial symbioses.</title>
        <authorList>
            <person name="Young N.D."/>
            <person name="Debelle F."/>
            <person name="Oldroyd G.E."/>
            <person name="Geurts R."/>
            <person name="Cannon S.B."/>
            <person name="Udvardi M.K."/>
            <person name="Benedito V.A."/>
            <person name="Mayer K.F."/>
            <person name="Gouzy J."/>
            <person name="Schoof H."/>
            <person name="Van de Peer Y."/>
            <person name="Proost S."/>
            <person name="Cook D.R."/>
            <person name="Meyers B.C."/>
            <person name="Spannagl M."/>
            <person name="Cheung F."/>
            <person name="De Mita S."/>
            <person name="Krishnakumar V."/>
            <person name="Gundlach H."/>
            <person name="Zhou S."/>
            <person name="Mudge J."/>
            <person name="Bharti A.K."/>
            <person name="Murray J.D."/>
            <person name="Naoumkina M.A."/>
            <person name="Rosen B."/>
            <person name="Silverstein K.A."/>
            <person name="Tang H."/>
            <person name="Rombauts S."/>
            <person name="Zhao P.X."/>
            <person name="Zhou P."/>
            <person name="Barbe V."/>
            <person name="Bardou P."/>
            <person name="Bechner M."/>
            <person name="Bellec A."/>
            <person name="Berger A."/>
            <person name="Berges H."/>
            <person name="Bidwell S."/>
            <person name="Bisseling T."/>
            <person name="Choisne N."/>
            <person name="Couloux A."/>
            <person name="Denny R."/>
            <person name="Deshpande S."/>
            <person name="Dai X."/>
            <person name="Doyle J.J."/>
            <person name="Dudez A.M."/>
            <person name="Farmer A.D."/>
            <person name="Fouteau S."/>
            <person name="Franken C."/>
            <person name="Gibelin C."/>
            <person name="Gish J."/>
            <person name="Goldstein S."/>
            <person name="Gonzalez A.J."/>
            <person name="Green P.J."/>
            <person name="Hallab A."/>
            <person name="Hartog M."/>
            <person name="Hua A."/>
            <person name="Humphray S.J."/>
            <person name="Jeong D.H."/>
            <person name="Jing Y."/>
            <person name="Jocker A."/>
            <person name="Kenton S.M."/>
            <person name="Kim D.J."/>
            <person name="Klee K."/>
            <person name="Lai H."/>
            <person name="Lang C."/>
            <person name="Lin S."/>
            <person name="Macmil S.L."/>
            <person name="Magdelenat G."/>
            <person name="Matthews L."/>
            <person name="McCorrison J."/>
            <person name="Monaghan E.L."/>
            <person name="Mun J.H."/>
            <person name="Najar F.Z."/>
            <person name="Nicholson C."/>
            <person name="Noirot C."/>
            <person name="O'Bleness M."/>
            <person name="Paule C.R."/>
            <person name="Poulain J."/>
            <person name="Prion F."/>
            <person name="Qin B."/>
            <person name="Qu C."/>
            <person name="Retzel E.F."/>
            <person name="Riddle C."/>
            <person name="Sallet E."/>
            <person name="Samain S."/>
            <person name="Samson N."/>
            <person name="Sanders I."/>
            <person name="Saurat O."/>
            <person name="Scarpelli C."/>
            <person name="Schiex T."/>
            <person name="Segurens B."/>
            <person name="Severin A.J."/>
            <person name="Sherrier D.J."/>
            <person name="Shi R."/>
            <person name="Sims S."/>
            <person name="Singer S.R."/>
            <person name="Sinharoy S."/>
            <person name="Sterck L."/>
            <person name="Viollet A."/>
            <person name="Wang B.B."/>
            <person name="Wang K."/>
            <person name="Wang M."/>
            <person name="Wang X."/>
            <person name="Warfsmann J."/>
            <person name="Weissenbach J."/>
            <person name="White D.D."/>
            <person name="White J.D."/>
            <person name="Wiley G.B."/>
            <person name="Wincker P."/>
            <person name="Xing Y."/>
            <person name="Yang L."/>
            <person name="Yao Z."/>
            <person name="Ying F."/>
            <person name="Zhai J."/>
            <person name="Zhou L."/>
            <person name="Zuber A."/>
            <person name="Denarie J."/>
            <person name="Dixon R.A."/>
            <person name="May G.D."/>
            <person name="Schwartz D.C."/>
            <person name="Rogers J."/>
            <person name="Quetier F."/>
            <person name="Town C.D."/>
            <person name="Roe B.A."/>
        </authorList>
    </citation>
    <scope>NUCLEOTIDE SEQUENCE [LARGE SCALE GENOMIC DNA]</scope>
    <source>
        <strain evidence="2">A17</strain>
        <strain evidence="3 4">cv. Jemalong A17</strain>
    </source>
</reference>
<dbReference type="OMA" id="YYFCENW"/>
<organism evidence="2 4">
    <name type="scientific">Medicago truncatula</name>
    <name type="common">Barrel medic</name>
    <name type="synonym">Medicago tribuloides</name>
    <dbReference type="NCBI Taxonomy" id="3880"/>
    <lineage>
        <taxon>Eukaryota</taxon>
        <taxon>Viridiplantae</taxon>
        <taxon>Streptophyta</taxon>
        <taxon>Embryophyta</taxon>
        <taxon>Tracheophyta</taxon>
        <taxon>Spermatophyta</taxon>
        <taxon>Magnoliopsida</taxon>
        <taxon>eudicotyledons</taxon>
        <taxon>Gunneridae</taxon>
        <taxon>Pentapetalae</taxon>
        <taxon>rosids</taxon>
        <taxon>fabids</taxon>
        <taxon>Fabales</taxon>
        <taxon>Fabaceae</taxon>
        <taxon>Papilionoideae</taxon>
        <taxon>50 kb inversion clade</taxon>
        <taxon>NPAAA clade</taxon>
        <taxon>Hologalegina</taxon>
        <taxon>IRL clade</taxon>
        <taxon>Trifolieae</taxon>
        <taxon>Medicago</taxon>
    </lineage>
</organism>
<keyword evidence="1" id="KW-0812">Transmembrane</keyword>
<evidence type="ECO:0000256" key="1">
    <source>
        <dbReference type="SAM" id="Phobius"/>
    </source>
</evidence>
<gene>
    <name evidence="3" type="primary">25498679</name>
    <name evidence="2" type="ordered locus">MTR_7g066350</name>
</gene>
<dbReference type="InterPro" id="IPR007750">
    <property type="entry name" value="DUF674"/>
</dbReference>
<proteinExistence type="predicted"/>
<dbReference type="EnsemblPlants" id="KEH23092">
    <property type="protein sequence ID" value="KEH23092"/>
    <property type="gene ID" value="MTR_7g066350"/>
</dbReference>
<reference evidence="3" key="3">
    <citation type="submission" date="2015-04" db="UniProtKB">
        <authorList>
            <consortium name="EnsemblPlants"/>
        </authorList>
    </citation>
    <scope>IDENTIFICATION</scope>
    <source>
        <strain evidence="3">cv. Jemalong A17</strain>
    </source>
</reference>
<protein>
    <submittedName>
        <fullName evidence="2">DUF674 family protein</fullName>
    </submittedName>
</protein>
<dbReference type="PANTHER" id="PTHR33103">
    <property type="entry name" value="OS01G0153900 PROTEIN"/>
    <property type="match status" value="1"/>
</dbReference>
<dbReference type="KEGG" id="mtr:25498679"/>
<keyword evidence="1" id="KW-1133">Transmembrane helix</keyword>
<feature type="transmembrane region" description="Helical" evidence="1">
    <location>
        <begin position="287"/>
        <end position="309"/>
    </location>
</feature>
<keyword evidence="4" id="KW-1185">Reference proteome</keyword>